<dbReference type="Gene3D" id="3.30.930.30">
    <property type="match status" value="1"/>
</dbReference>
<evidence type="ECO:0000313" key="4">
    <source>
        <dbReference type="EMBL" id="VYS91558.1"/>
    </source>
</evidence>
<name>A0A6N2SG89_9FIRM</name>
<sequence length="491" mass="58354">MAITKLLRIKETAGGNPAAHLKNNIMYICNPIKTEGGFLIGGNAGTDPEEIYRRIIWNKKFWGKESGSQAFHYMLSLPPETPVSAEKMMQIAEEFCEELFGEEYYHVIAVHTDKEHMHAHITFDSVSMITGLKFHSPKKDWEHRIQPITDRLCKKYHLPALSYEPNQTQGISHQEWEREVKMEDGSNQNRYGWKDIIRDDIDEAISHSETYEEFLSYLEEQKYQIRDGKYLSLRPYGRERSLRSYRLGKGYGKEEIFVRLKGKKQEQKIKIQSKTYGDKIYIMKILRLQLLRTSNFSLTPYQRQFFRRWQNTYFIRKPCFTNTWKYKKDILQVHKIAEQLSYILDHDIKTKNDLKSRRKIVEKQIAQLDVFRGAENTKIYRGELFDLIKDFLQTEEMLNKFPSNSRQDLKAVLKELQGKIELIMPMEKARQVYTESQDNVKLYRKEIKNMKEELKLIDQIEESKFKEPERKESQIDGQMGKKNSLKKEKRI</sequence>
<keyword evidence="1" id="KW-0175">Coiled coil</keyword>
<dbReference type="Pfam" id="PF03432">
    <property type="entry name" value="Relaxase"/>
    <property type="match status" value="1"/>
</dbReference>
<evidence type="ECO:0000256" key="2">
    <source>
        <dbReference type="SAM" id="MobiDB-lite"/>
    </source>
</evidence>
<evidence type="ECO:0000259" key="3">
    <source>
        <dbReference type="Pfam" id="PF03432"/>
    </source>
</evidence>
<reference evidence="4" key="1">
    <citation type="submission" date="2019-11" db="EMBL/GenBank/DDBJ databases">
        <authorList>
            <person name="Feng L."/>
        </authorList>
    </citation>
    <scope>NUCLEOTIDE SEQUENCE</scope>
    <source>
        <strain evidence="4">BgluceraseaLFYP119</strain>
    </source>
</reference>
<proteinExistence type="predicted"/>
<gene>
    <name evidence="4" type="ORF">BGLFYP119_01093</name>
</gene>
<feature type="domain" description="MobA/VirD2-like nuclease" evidence="3">
    <location>
        <begin position="27"/>
        <end position="158"/>
    </location>
</feature>
<feature type="compositionally biased region" description="Basic and acidic residues" evidence="2">
    <location>
        <begin position="465"/>
        <end position="474"/>
    </location>
</feature>
<feature type="coiled-coil region" evidence="1">
    <location>
        <begin position="426"/>
        <end position="460"/>
    </location>
</feature>
<feature type="region of interest" description="Disordered" evidence="2">
    <location>
        <begin position="465"/>
        <end position="491"/>
    </location>
</feature>
<dbReference type="EMBL" id="CACRST010000010">
    <property type="protein sequence ID" value="VYS91558.1"/>
    <property type="molecule type" value="Genomic_DNA"/>
</dbReference>
<dbReference type="AlphaFoldDB" id="A0A6N2SG89"/>
<organism evidence="4">
    <name type="scientific">Blautia glucerasea</name>
    <dbReference type="NCBI Taxonomy" id="536633"/>
    <lineage>
        <taxon>Bacteria</taxon>
        <taxon>Bacillati</taxon>
        <taxon>Bacillota</taxon>
        <taxon>Clostridia</taxon>
        <taxon>Lachnospirales</taxon>
        <taxon>Lachnospiraceae</taxon>
        <taxon>Blautia</taxon>
    </lineage>
</organism>
<accession>A0A6N2SG89</accession>
<evidence type="ECO:0000256" key="1">
    <source>
        <dbReference type="SAM" id="Coils"/>
    </source>
</evidence>
<dbReference type="InterPro" id="IPR005094">
    <property type="entry name" value="Endonuclease_MobA/VirD2"/>
</dbReference>
<protein>
    <submittedName>
        <fullName evidence="4">Relaxase/Mobilisation nuclease domain protein</fullName>
    </submittedName>
</protein>